<evidence type="ECO:0000313" key="2">
    <source>
        <dbReference type="EMBL" id="KAF7510135.1"/>
    </source>
</evidence>
<dbReference type="EMBL" id="JAACFV010000033">
    <property type="protein sequence ID" value="KAF7510135.1"/>
    <property type="molecule type" value="Genomic_DNA"/>
</dbReference>
<keyword evidence="3" id="KW-1185">Reference proteome</keyword>
<protein>
    <submittedName>
        <fullName evidence="2">Uncharacterized protein</fullName>
    </submittedName>
</protein>
<feature type="region of interest" description="Disordered" evidence="1">
    <location>
        <begin position="37"/>
        <end position="68"/>
    </location>
</feature>
<gene>
    <name evidence="2" type="ORF">GJ744_007034</name>
</gene>
<evidence type="ECO:0000256" key="1">
    <source>
        <dbReference type="SAM" id="MobiDB-lite"/>
    </source>
</evidence>
<reference evidence="2" key="1">
    <citation type="submission" date="2020-02" db="EMBL/GenBank/DDBJ databases">
        <authorList>
            <person name="Palmer J.M."/>
        </authorList>
    </citation>
    <scope>NUCLEOTIDE SEQUENCE</scope>
    <source>
        <strain evidence="2">EPUS1.4</strain>
        <tissue evidence="2">Thallus</tissue>
    </source>
</reference>
<proteinExistence type="predicted"/>
<organism evidence="2 3">
    <name type="scientific">Endocarpon pusillum</name>
    <dbReference type="NCBI Taxonomy" id="364733"/>
    <lineage>
        <taxon>Eukaryota</taxon>
        <taxon>Fungi</taxon>
        <taxon>Dikarya</taxon>
        <taxon>Ascomycota</taxon>
        <taxon>Pezizomycotina</taxon>
        <taxon>Eurotiomycetes</taxon>
        <taxon>Chaetothyriomycetidae</taxon>
        <taxon>Verrucariales</taxon>
        <taxon>Verrucariaceae</taxon>
        <taxon>Endocarpon</taxon>
    </lineage>
</organism>
<evidence type="ECO:0000313" key="3">
    <source>
        <dbReference type="Proteomes" id="UP000606974"/>
    </source>
</evidence>
<name>A0A8H7AJ99_9EURO</name>
<accession>A0A8H7AJ99</accession>
<comment type="caution">
    <text evidence="2">The sequence shown here is derived from an EMBL/GenBank/DDBJ whole genome shotgun (WGS) entry which is preliminary data.</text>
</comment>
<dbReference type="Proteomes" id="UP000606974">
    <property type="component" value="Unassembled WGS sequence"/>
</dbReference>
<dbReference type="AlphaFoldDB" id="A0A8H7AJ99"/>
<sequence length="79" mass="9122">MWGLLSDEMYRRRADEQGYTHASDWHKTDNQRICAPDESATDVQSEDRFYTPPNGTWGERDVGAPLDPARSMVDYDALR</sequence>